<name>A0ABV3DAA2_9ACTN</name>
<evidence type="ECO:0000256" key="1">
    <source>
        <dbReference type="SAM" id="MobiDB-lite"/>
    </source>
</evidence>
<protein>
    <submittedName>
        <fullName evidence="2">Uncharacterized protein</fullName>
    </submittedName>
</protein>
<keyword evidence="3" id="KW-1185">Reference proteome</keyword>
<gene>
    <name evidence="2" type="ORF">AB0C36_04130</name>
</gene>
<dbReference type="RefSeq" id="WP_358348896.1">
    <property type="nucleotide sequence ID" value="NZ_JBEZFP010000007.1"/>
</dbReference>
<reference evidence="2 3" key="1">
    <citation type="submission" date="2024-06" db="EMBL/GenBank/DDBJ databases">
        <title>The Natural Products Discovery Center: Release of the First 8490 Sequenced Strains for Exploring Actinobacteria Biosynthetic Diversity.</title>
        <authorList>
            <person name="Kalkreuter E."/>
            <person name="Kautsar S.A."/>
            <person name="Yang D."/>
            <person name="Bader C.D."/>
            <person name="Teijaro C.N."/>
            <person name="Fluegel L."/>
            <person name="Davis C.M."/>
            <person name="Simpson J.R."/>
            <person name="Lauterbach L."/>
            <person name="Steele A.D."/>
            <person name="Gui C."/>
            <person name="Meng S."/>
            <person name="Li G."/>
            <person name="Viehrig K."/>
            <person name="Ye F."/>
            <person name="Su P."/>
            <person name="Kiefer A.F."/>
            <person name="Nichols A."/>
            <person name="Cepeda A.J."/>
            <person name="Yan W."/>
            <person name="Fan B."/>
            <person name="Jiang Y."/>
            <person name="Adhikari A."/>
            <person name="Zheng C.-J."/>
            <person name="Schuster L."/>
            <person name="Cowan T.M."/>
            <person name="Smanski M.J."/>
            <person name="Chevrette M.G."/>
            <person name="De Carvalho L.P.S."/>
            <person name="Shen B."/>
        </authorList>
    </citation>
    <scope>NUCLEOTIDE SEQUENCE [LARGE SCALE GENOMIC DNA]</scope>
    <source>
        <strain evidence="2 3">NPDC048946</strain>
    </source>
</reference>
<feature type="region of interest" description="Disordered" evidence="1">
    <location>
        <begin position="302"/>
        <end position="321"/>
    </location>
</feature>
<dbReference type="EMBL" id="JBEZFP010000007">
    <property type="protein sequence ID" value="MEU8132678.1"/>
    <property type="molecule type" value="Genomic_DNA"/>
</dbReference>
<accession>A0ABV3DAA2</accession>
<proteinExistence type="predicted"/>
<dbReference type="Proteomes" id="UP001551482">
    <property type="component" value="Unassembled WGS sequence"/>
</dbReference>
<feature type="region of interest" description="Disordered" evidence="1">
    <location>
        <begin position="616"/>
        <end position="645"/>
    </location>
</feature>
<evidence type="ECO:0000313" key="2">
    <source>
        <dbReference type="EMBL" id="MEU8132678.1"/>
    </source>
</evidence>
<sequence length="645" mass="66953">MDGENARDAWRRRAAAAYFGARVRGPGGAGVRGTEAVLVRHYAELTRTAYLILPPSDGRHGRVLAAHGIVQDALPGRGAEPLDEDGLRARVVRGALRYAGRRRRRLLPRVWGLRFFTVTADPDALAVEREVAALTPLGRAAYALLFPAGLTADHVASVLADAGAADPEGAVAEAVRAGASAPGSRRPVRELVDAGPLDPCTVRVSASDLLRRRRRRHTAAGAAVTALAVTLSLVVLVDGDPRPDRAPVGAPVAPVAASVPPVRVAPDAWASTTRLDFAVWSTRGPLAGDAALADRAVRAWQTPDPGLTPHAEVRTTPGPPVGTPRILFAGDVGGERVVLLADPTRLARYTEAGQVRTLAVGAADDSDARSASAVVLTRGADGVRLLLAPWVTGAQVRDLRSPGVSPRPLTVDQDGVTGPALLDVADCARVGVLELRATRAADGNPYLVADLGGLAATHLTYMPPPEFTHTGRPSEAASSERALNAWSLTACMLADLRGHGLRLVNNWEFAHFALPEAPTGEATWSCLHGFDRVGGGTVNVAFTPPGADAAATRTVGAVRDAPLCSRSGNDVVGFTWWQSGTGAWFLVAAGSRDIVGVTAAGPVTGTAEGRQLVVPVPATAPQGPLPQVVGRTKTGTDVPAPTAPE</sequence>
<organism evidence="2 3">
    <name type="scientific">Streptodolium elevatio</name>
    <dbReference type="NCBI Taxonomy" id="3157996"/>
    <lineage>
        <taxon>Bacteria</taxon>
        <taxon>Bacillati</taxon>
        <taxon>Actinomycetota</taxon>
        <taxon>Actinomycetes</taxon>
        <taxon>Kitasatosporales</taxon>
        <taxon>Streptomycetaceae</taxon>
        <taxon>Streptodolium</taxon>
    </lineage>
</organism>
<evidence type="ECO:0000313" key="3">
    <source>
        <dbReference type="Proteomes" id="UP001551482"/>
    </source>
</evidence>
<comment type="caution">
    <text evidence="2">The sequence shown here is derived from an EMBL/GenBank/DDBJ whole genome shotgun (WGS) entry which is preliminary data.</text>
</comment>